<protein>
    <recommendedName>
        <fullName evidence="1">UPF0282 protein EMLJLAPB_00082</fullName>
    </recommendedName>
</protein>
<accession>A0A811T2C8</accession>
<gene>
    <name evidence="2" type="ORF">EMLJLAPB_00082</name>
</gene>
<dbReference type="PANTHER" id="PTHR43546:SF4">
    <property type="entry name" value="UPF0282 PROTEIN MJ1629"/>
    <property type="match status" value="1"/>
</dbReference>
<dbReference type="Proteomes" id="UP000634805">
    <property type="component" value="Unassembled WGS sequence"/>
</dbReference>
<dbReference type="SUPFAM" id="SSF56281">
    <property type="entry name" value="Metallo-hydrolase/oxidoreductase"/>
    <property type="match status" value="1"/>
</dbReference>
<evidence type="ECO:0000256" key="1">
    <source>
        <dbReference type="HAMAP-Rule" id="MF_01406"/>
    </source>
</evidence>
<dbReference type="InterPro" id="IPR036866">
    <property type="entry name" value="RibonucZ/Hydroxyglut_hydro"/>
</dbReference>
<sequence length="286" mass="32415">MKIIPLASDSMGTRSMATLVITPDVHILIDPSAALGPRRYKLQPHKSELLQLQKHKKRIEDAALESGVLIVTHYHFDHYDPGKVDIFSNKTALVKHPLENINKSQKNRADYFIKQMLPVAEVVEYADGQSFDVGATNICFSQPVYHGTNNRLGYVVEVAISDRDQMFVFTSDVEGAGIDAQADFIIQNQPDVAYIDGPMTYMLGYRYSYASLKASIDHLIQIIEKTSLKTMILDHHLLRDLKWKKHIVPVFDVGAEHDVQVLTAAEYCGMENSMLEARRKELYQEH</sequence>
<evidence type="ECO:0000313" key="3">
    <source>
        <dbReference type="Proteomes" id="UP000634805"/>
    </source>
</evidence>
<dbReference type="PANTHER" id="PTHR43546">
    <property type="entry name" value="UPF0173 METAL-DEPENDENT HYDROLASE MJ1163-RELATED"/>
    <property type="match status" value="1"/>
</dbReference>
<dbReference type="Gene3D" id="3.60.15.10">
    <property type="entry name" value="Ribonuclease Z/Hydroxyacylglutathione hydrolase-like"/>
    <property type="match status" value="1"/>
</dbReference>
<name>A0A811T2C8_9EURY</name>
<comment type="similarity">
    <text evidence="1">Belongs to the UPF0282 family.</text>
</comment>
<reference evidence="2" key="1">
    <citation type="submission" date="2020-10" db="EMBL/GenBank/DDBJ databases">
        <authorList>
            <person name="Hahn C.J."/>
            <person name="Laso-Perez R."/>
            <person name="Vulcano F."/>
            <person name="Vaziourakis K.-M."/>
            <person name="Stokke R."/>
            <person name="Steen I.H."/>
            <person name="Teske A."/>
            <person name="Boetius A."/>
            <person name="Liebeke M."/>
            <person name="Amann R."/>
            <person name="Knittel K."/>
        </authorList>
    </citation>
    <scope>NUCLEOTIDE SEQUENCE</scope>
    <source>
        <strain evidence="2">Gfbio:e3339647-f889-4370-9287-4fb5cb688e4c:AG392D22_GoMArc1</strain>
    </source>
</reference>
<proteinExistence type="inferred from homology"/>
<dbReference type="InterPro" id="IPR014426">
    <property type="entry name" value="UPF0282_hydrls"/>
</dbReference>
<dbReference type="PIRSF" id="PIRSF004944">
    <property type="entry name" value="UCP004944_hydrls"/>
    <property type="match status" value="1"/>
</dbReference>
<evidence type="ECO:0000313" key="2">
    <source>
        <dbReference type="EMBL" id="CAD6491254.1"/>
    </source>
</evidence>
<dbReference type="AlphaFoldDB" id="A0A811T2C8"/>
<dbReference type="EMBL" id="CAJHIS010000002">
    <property type="protein sequence ID" value="CAD6491254.1"/>
    <property type="molecule type" value="Genomic_DNA"/>
</dbReference>
<dbReference type="NCBIfam" id="NF003287">
    <property type="entry name" value="PRK04286.1-1"/>
    <property type="match status" value="1"/>
</dbReference>
<dbReference type="HAMAP" id="MF_01406">
    <property type="entry name" value="UPF0282"/>
    <property type="match status" value="1"/>
</dbReference>
<dbReference type="InterPro" id="IPR050114">
    <property type="entry name" value="UPF0173_UPF0282_UlaG_hydrolase"/>
</dbReference>
<comment type="caution">
    <text evidence="2">The sequence shown here is derived from an EMBL/GenBank/DDBJ whole genome shotgun (WGS) entry which is preliminary data.</text>
</comment>
<organism evidence="2 3">
    <name type="scientific">Candidatus Argoarchaeum ethanivorans</name>
    <dbReference type="NCBI Taxonomy" id="2608793"/>
    <lineage>
        <taxon>Archaea</taxon>
        <taxon>Methanobacteriati</taxon>
        <taxon>Methanobacteriota</taxon>
        <taxon>Stenosarchaea group</taxon>
        <taxon>Methanomicrobia</taxon>
        <taxon>Methanosarcinales</taxon>
        <taxon>Methanosarcinales incertae sedis</taxon>
        <taxon>GOM Arc I cluster</taxon>
        <taxon>Candidatus Argoarchaeum</taxon>
    </lineage>
</organism>